<accession>A0A1R2AW78</accession>
<reference evidence="2 3" key="1">
    <citation type="submission" date="2016-11" db="EMBL/GenBank/DDBJ databases">
        <title>The macronuclear genome of Stentor coeruleus: a giant cell with tiny introns.</title>
        <authorList>
            <person name="Slabodnick M."/>
            <person name="Ruby J.G."/>
            <person name="Reiff S.B."/>
            <person name="Swart E.C."/>
            <person name="Gosai S."/>
            <person name="Prabakaran S."/>
            <person name="Witkowska E."/>
            <person name="Larue G.E."/>
            <person name="Fisher S."/>
            <person name="Freeman R.M."/>
            <person name="Gunawardena J."/>
            <person name="Chu W."/>
            <person name="Stover N.A."/>
            <person name="Gregory B.D."/>
            <person name="Nowacki M."/>
            <person name="Derisi J."/>
            <person name="Roy S.W."/>
            <person name="Marshall W.F."/>
            <person name="Sood P."/>
        </authorList>
    </citation>
    <scope>NUCLEOTIDE SEQUENCE [LARGE SCALE GENOMIC DNA]</scope>
    <source>
        <strain evidence="2">WM001</strain>
    </source>
</reference>
<gene>
    <name evidence="2" type="ORF">SteCoe_33679</name>
</gene>
<protein>
    <submittedName>
        <fullName evidence="2">Uncharacterized protein</fullName>
    </submittedName>
</protein>
<name>A0A1R2AW78_9CILI</name>
<proteinExistence type="predicted"/>
<evidence type="ECO:0000256" key="1">
    <source>
        <dbReference type="SAM" id="MobiDB-lite"/>
    </source>
</evidence>
<sequence>MDPSDGKVSDIDEFLSLDDNEESKSLKGDNVNISIDGQSDRNTFDTTTEMPQNKPRGRKKIRITKVLEEFCCQDSDKIPKKEYVITSMIRGLKKGFRNISSGITPSNSCIVAIDNKSEEEGKILNYLKKIYLQNPEMIEKMASTKNVSIVDGAKNTKSKAKGNKCYTNSCCQEFFSNSYMQDAFFKLIQLIYTGFNCDRCCSRFRFRCCAQGKNSFHTDGCKIKWKNLYKYFKKHFLNDLNIKRLPSAIFEDSEINS</sequence>
<feature type="region of interest" description="Disordered" evidence="1">
    <location>
        <begin position="19"/>
        <end position="58"/>
    </location>
</feature>
<comment type="caution">
    <text evidence="2">The sequence shown here is derived from an EMBL/GenBank/DDBJ whole genome shotgun (WGS) entry which is preliminary data.</text>
</comment>
<dbReference type="Proteomes" id="UP000187209">
    <property type="component" value="Unassembled WGS sequence"/>
</dbReference>
<organism evidence="2 3">
    <name type="scientific">Stentor coeruleus</name>
    <dbReference type="NCBI Taxonomy" id="5963"/>
    <lineage>
        <taxon>Eukaryota</taxon>
        <taxon>Sar</taxon>
        <taxon>Alveolata</taxon>
        <taxon>Ciliophora</taxon>
        <taxon>Postciliodesmatophora</taxon>
        <taxon>Heterotrichea</taxon>
        <taxon>Heterotrichida</taxon>
        <taxon>Stentoridae</taxon>
        <taxon>Stentor</taxon>
    </lineage>
</organism>
<evidence type="ECO:0000313" key="3">
    <source>
        <dbReference type="Proteomes" id="UP000187209"/>
    </source>
</evidence>
<keyword evidence="3" id="KW-1185">Reference proteome</keyword>
<dbReference type="AlphaFoldDB" id="A0A1R2AW78"/>
<dbReference type="EMBL" id="MPUH01001283">
    <property type="protein sequence ID" value="OMJ68776.1"/>
    <property type="molecule type" value="Genomic_DNA"/>
</dbReference>
<evidence type="ECO:0000313" key="2">
    <source>
        <dbReference type="EMBL" id="OMJ68776.1"/>
    </source>
</evidence>